<reference evidence="1" key="1">
    <citation type="submission" date="2018-05" db="EMBL/GenBank/DDBJ databases">
        <authorList>
            <person name="Lanie J.A."/>
            <person name="Ng W.-L."/>
            <person name="Kazmierczak K.M."/>
            <person name="Andrzejewski T.M."/>
            <person name="Davidsen T.M."/>
            <person name="Wayne K.J."/>
            <person name="Tettelin H."/>
            <person name="Glass J.I."/>
            <person name="Rusch D."/>
            <person name="Podicherti R."/>
            <person name="Tsui H.-C.T."/>
            <person name="Winkler M.E."/>
        </authorList>
    </citation>
    <scope>NUCLEOTIDE SEQUENCE</scope>
</reference>
<feature type="non-terminal residue" evidence="1">
    <location>
        <position position="139"/>
    </location>
</feature>
<proteinExistence type="predicted"/>
<evidence type="ECO:0000313" key="1">
    <source>
        <dbReference type="EMBL" id="SVD64317.1"/>
    </source>
</evidence>
<dbReference type="EMBL" id="UINC01163810">
    <property type="protein sequence ID" value="SVD64317.1"/>
    <property type="molecule type" value="Genomic_DNA"/>
</dbReference>
<gene>
    <name evidence="1" type="ORF">METZ01_LOCUS417171</name>
</gene>
<protein>
    <submittedName>
        <fullName evidence="1">Uncharacterized protein</fullName>
    </submittedName>
</protein>
<accession>A0A382WZI0</accession>
<organism evidence="1">
    <name type="scientific">marine metagenome</name>
    <dbReference type="NCBI Taxonomy" id="408172"/>
    <lineage>
        <taxon>unclassified sequences</taxon>
        <taxon>metagenomes</taxon>
        <taxon>ecological metagenomes</taxon>
    </lineage>
</organism>
<name>A0A382WZI0_9ZZZZ</name>
<sequence length="139" mass="16753">MIKNKQRMFVQDPFKILYQEIGINVKYVDKEKIHISVLGVMNKVRYKKTKRYKPNIKDCNVLRNKIFYNMYGYSPIRRKKTLELDTNYMKKFLEENVFNLNSLDKKKIDFLIDNTYIEILISHPLPRYNVSCVGKLTDF</sequence>
<dbReference type="AlphaFoldDB" id="A0A382WZI0"/>